<proteinExistence type="inferred from homology"/>
<dbReference type="Proteomes" id="UP000192596">
    <property type="component" value="Unassembled WGS sequence"/>
</dbReference>
<dbReference type="AlphaFoldDB" id="A0A1V8SH08"/>
<dbReference type="STRING" id="1507870.A0A1V8SH08"/>
<gene>
    <name evidence="7" type="ORF">B0A48_15695</name>
</gene>
<evidence type="ECO:0008006" key="9">
    <source>
        <dbReference type="Google" id="ProtNLM"/>
    </source>
</evidence>
<dbReference type="InParanoid" id="A0A1V8SH08"/>
<keyword evidence="2 4" id="KW-0560">Oxidoreductase</keyword>
<dbReference type="OrthoDB" id="298012at2759"/>
<comment type="similarity">
    <text evidence="1 4">Belongs to the D-isomer specific 2-hydroxyacid dehydrogenase family.</text>
</comment>
<comment type="caution">
    <text evidence="7">The sequence shown here is derived from an EMBL/GenBank/DDBJ whole genome shotgun (WGS) entry which is preliminary data.</text>
</comment>
<evidence type="ECO:0000256" key="4">
    <source>
        <dbReference type="RuleBase" id="RU003719"/>
    </source>
</evidence>
<evidence type="ECO:0000313" key="7">
    <source>
        <dbReference type="EMBL" id="OQN98425.1"/>
    </source>
</evidence>
<keyword evidence="8" id="KW-1185">Reference proteome</keyword>
<dbReference type="Pfam" id="PF02826">
    <property type="entry name" value="2-Hacid_dh_C"/>
    <property type="match status" value="1"/>
</dbReference>
<evidence type="ECO:0000313" key="8">
    <source>
        <dbReference type="Proteomes" id="UP000192596"/>
    </source>
</evidence>
<dbReference type="PANTHER" id="PTHR43761:SF1">
    <property type="entry name" value="D-ISOMER SPECIFIC 2-HYDROXYACID DEHYDROGENASE CATALYTIC DOMAIN-CONTAINING PROTEIN-RELATED"/>
    <property type="match status" value="1"/>
</dbReference>
<evidence type="ECO:0000256" key="3">
    <source>
        <dbReference type="ARBA" id="ARBA00023027"/>
    </source>
</evidence>
<keyword evidence="3" id="KW-0520">NAD</keyword>
<dbReference type="SUPFAM" id="SSF52283">
    <property type="entry name" value="Formate/glycerate dehydrogenase catalytic domain-like"/>
    <property type="match status" value="1"/>
</dbReference>
<dbReference type="PROSITE" id="PS00671">
    <property type="entry name" value="D_2_HYDROXYACID_DH_3"/>
    <property type="match status" value="1"/>
</dbReference>
<dbReference type="GO" id="GO:0051287">
    <property type="term" value="F:NAD binding"/>
    <property type="evidence" value="ECO:0007669"/>
    <property type="project" value="InterPro"/>
</dbReference>
<dbReference type="EMBL" id="NAJO01000046">
    <property type="protein sequence ID" value="OQN98425.1"/>
    <property type="molecule type" value="Genomic_DNA"/>
</dbReference>
<accession>A0A1V8SH08</accession>
<dbReference type="InterPro" id="IPR050418">
    <property type="entry name" value="D-iso_2-hydroxyacid_DH_PdxB"/>
</dbReference>
<dbReference type="Pfam" id="PF00389">
    <property type="entry name" value="2-Hacid_dh"/>
    <property type="match status" value="1"/>
</dbReference>
<reference evidence="8" key="1">
    <citation type="submission" date="2017-03" db="EMBL/GenBank/DDBJ databases">
        <title>Genomes of endolithic fungi from Antarctica.</title>
        <authorList>
            <person name="Coleine C."/>
            <person name="Masonjones S."/>
            <person name="Stajich J.E."/>
        </authorList>
    </citation>
    <scope>NUCLEOTIDE SEQUENCE [LARGE SCALE GENOMIC DNA]</scope>
    <source>
        <strain evidence="8">CCFEE 5527</strain>
    </source>
</reference>
<feature type="domain" description="D-isomer specific 2-hydroxyacid dehydrogenase catalytic" evidence="5">
    <location>
        <begin position="36"/>
        <end position="323"/>
    </location>
</feature>
<dbReference type="Gene3D" id="3.40.50.720">
    <property type="entry name" value="NAD(P)-binding Rossmann-like Domain"/>
    <property type="match status" value="2"/>
</dbReference>
<dbReference type="InterPro" id="IPR029753">
    <property type="entry name" value="D-isomer_DH_CS"/>
</dbReference>
<dbReference type="SUPFAM" id="SSF51735">
    <property type="entry name" value="NAD(P)-binding Rossmann-fold domains"/>
    <property type="match status" value="1"/>
</dbReference>
<protein>
    <recommendedName>
        <fullName evidence="9">Glycerate dehydrogenase</fullName>
    </recommendedName>
</protein>
<evidence type="ECO:0000256" key="2">
    <source>
        <dbReference type="ARBA" id="ARBA00023002"/>
    </source>
</evidence>
<dbReference type="InterPro" id="IPR006140">
    <property type="entry name" value="D-isomer_DH_NAD-bd"/>
</dbReference>
<dbReference type="PANTHER" id="PTHR43761">
    <property type="entry name" value="D-ISOMER SPECIFIC 2-HYDROXYACID DEHYDROGENASE FAMILY PROTEIN (AFU_ORTHOLOGUE AFUA_1G13630)"/>
    <property type="match status" value="1"/>
</dbReference>
<evidence type="ECO:0000256" key="1">
    <source>
        <dbReference type="ARBA" id="ARBA00005854"/>
    </source>
</evidence>
<dbReference type="InterPro" id="IPR006139">
    <property type="entry name" value="D-isomer_2_OHA_DH_cat_dom"/>
</dbReference>
<dbReference type="InterPro" id="IPR036291">
    <property type="entry name" value="NAD(P)-bd_dom_sf"/>
</dbReference>
<organism evidence="7 8">
    <name type="scientific">Cryoendolithus antarcticus</name>
    <dbReference type="NCBI Taxonomy" id="1507870"/>
    <lineage>
        <taxon>Eukaryota</taxon>
        <taxon>Fungi</taxon>
        <taxon>Dikarya</taxon>
        <taxon>Ascomycota</taxon>
        <taxon>Pezizomycotina</taxon>
        <taxon>Dothideomycetes</taxon>
        <taxon>Dothideomycetidae</taxon>
        <taxon>Cladosporiales</taxon>
        <taxon>Cladosporiaceae</taxon>
        <taxon>Cryoendolithus</taxon>
    </lineage>
</organism>
<feature type="domain" description="D-isomer specific 2-hydroxyacid dehydrogenase NAD-binding" evidence="6">
    <location>
        <begin position="106"/>
        <end position="293"/>
    </location>
</feature>
<evidence type="ECO:0000259" key="5">
    <source>
        <dbReference type="Pfam" id="PF00389"/>
    </source>
</evidence>
<evidence type="ECO:0000259" key="6">
    <source>
        <dbReference type="Pfam" id="PF02826"/>
    </source>
</evidence>
<name>A0A1V8SH08_9PEZI</name>
<dbReference type="GO" id="GO:0016616">
    <property type="term" value="F:oxidoreductase activity, acting on the CH-OH group of donors, NAD or NADP as acceptor"/>
    <property type="evidence" value="ECO:0007669"/>
    <property type="project" value="InterPro"/>
</dbReference>
<sequence>MASKQHIVSLDAWVEPPEFDFDHTLTVIRDGTATSRPEQLQDATILMFSGTPVTRQILANAPNARLLAANGTGVDHVDVEAVRERGLTLCKVPAQNTDSVSEHAFALYYALRRQVLHMHQLVMEGKEWPMRKTVHAEFRHVPRTNAEETLITQYSACIIGYGALGSNVEKIAKALGMKVIAAERKGATDVRPGRIPFERALRDATVFVFVTPLNESTRDMIGLAELEAMQESALLVNVGRGGVINEEALAAALRNGTVGGAATDVFATEPATSESCVLLDPTIPNLILSPHIAWYSQQTITNTRQTIKENIEGFVAGRPQNVVV</sequence>